<protein>
    <submittedName>
        <fullName evidence="2">Uncharacterized protein</fullName>
    </submittedName>
</protein>
<proteinExistence type="predicted"/>
<dbReference type="SUPFAM" id="SSF52096">
    <property type="entry name" value="ClpP/crotonase"/>
    <property type="match status" value="1"/>
</dbReference>
<dbReference type="Proteomes" id="UP001202248">
    <property type="component" value="Unassembled WGS sequence"/>
</dbReference>
<name>A0ABS9SLP8_9BACT</name>
<dbReference type="RefSeq" id="WP_240830978.1">
    <property type="nucleotide sequence ID" value="NZ_JAKWBL010000003.1"/>
</dbReference>
<evidence type="ECO:0000313" key="3">
    <source>
        <dbReference type="Proteomes" id="UP001202248"/>
    </source>
</evidence>
<keyword evidence="1" id="KW-0472">Membrane</keyword>
<dbReference type="Gene3D" id="2.30.42.10">
    <property type="match status" value="1"/>
</dbReference>
<keyword evidence="1" id="KW-0812">Transmembrane</keyword>
<dbReference type="InterPro" id="IPR029045">
    <property type="entry name" value="ClpP/crotonase-like_dom_sf"/>
</dbReference>
<feature type="transmembrane region" description="Helical" evidence="1">
    <location>
        <begin position="7"/>
        <end position="25"/>
    </location>
</feature>
<evidence type="ECO:0000313" key="2">
    <source>
        <dbReference type="EMBL" id="MCH5599270.1"/>
    </source>
</evidence>
<dbReference type="Gene3D" id="3.30.750.44">
    <property type="match status" value="1"/>
</dbReference>
<organism evidence="2 3">
    <name type="scientific">Niabella ginsengisoli</name>
    <dbReference type="NCBI Taxonomy" id="522298"/>
    <lineage>
        <taxon>Bacteria</taxon>
        <taxon>Pseudomonadati</taxon>
        <taxon>Bacteroidota</taxon>
        <taxon>Chitinophagia</taxon>
        <taxon>Chitinophagales</taxon>
        <taxon>Chitinophagaceae</taxon>
        <taxon>Niabella</taxon>
    </lineage>
</organism>
<dbReference type="EMBL" id="JAKWBL010000003">
    <property type="protein sequence ID" value="MCH5599270.1"/>
    <property type="molecule type" value="Genomic_DNA"/>
</dbReference>
<comment type="caution">
    <text evidence="2">The sequence shown here is derived from an EMBL/GenBank/DDBJ whole genome shotgun (WGS) entry which is preliminary data.</text>
</comment>
<gene>
    <name evidence="2" type="ORF">MKP09_15820</name>
</gene>
<dbReference type="InterPro" id="IPR036034">
    <property type="entry name" value="PDZ_sf"/>
</dbReference>
<keyword evidence="1" id="KW-1133">Transmembrane helix</keyword>
<sequence length="130" mass="14828">MKRKFEVWLPLLLSLVMILGMYIGYRFATGQPNKKIFQRDKGTALQEALDIIRTRYVDSVKLDTLEANAIREMMSELDPHSVYLPPAELKLANEDLSGSFEGIGVEFSQIRDTINILHVFKDGQVKKPES</sequence>
<accession>A0ABS9SLP8</accession>
<keyword evidence="3" id="KW-1185">Reference proteome</keyword>
<reference evidence="2 3" key="1">
    <citation type="submission" date="2022-02" db="EMBL/GenBank/DDBJ databases">
        <authorList>
            <person name="Min J."/>
        </authorList>
    </citation>
    <scope>NUCLEOTIDE SEQUENCE [LARGE SCALE GENOMIC DNA]</scope>
    <source>
        <strain evidence="2 3">GR10-1</strain>
    </source>
</reference>
<evidence type="ECO:0000256" key="1">
    <source>
        <dbReference type="SAM" id="Phobius"/>
    </source>
</evidence>